<dbReference type="RefSeq" id="WP_377171706.1">
    <property type="nucleotide sequence ID" value="NZ_JBHSMQ010000014.1"/>
</dbReference>
<accession>A0ABW0KYE6</accession>
<gene>
    <name evidence="2" type="ORF">ACFQDI_23735</name>
</gene>
<organism evidence="2 3">
    <name type="scientific">Prosthecobacter fluviatilis</name>
    <dbReference type="NCBI Taxonomy" id="445931"/>
    <lineage>
        <taxon>Bacteria</taxon>
        <taxon>Pseudomonadati</taxon>
        <taxon>Verrucomicrobiota</taxon>
        <taxon>Verrucomicrobiia</taxon>
        <taxon>Verrucomicrobiales</taxon>
        <taxon>Verrucomicrobiaceae</taxon>
        <taxon>Prosthecobacter</taxon>
    </lineage>
</organism>
<evidence type="ECO:0000313" key="3">
    <source>
        <dbReference type="Proteomes" id="UP001596052"/>
    </source>
</evidence>
<dbReference type="EMBL" id="JBHSMQ010000014">
    <property type="protein sequence ID" value="MFC5457902.1"/>
    <property type="molecule type" value="Genomic_DNA"/>
</dbReference>
<protein>
    <submittedName>
        <fullName evidence="2">Uncharacterized protein</fullName>
    </submittedName>
</protein>
<evidence type="ECO:0000256" key="1">
    <source>
        <dbReference type="SAM" id="MobiDB-lite"/>
    </source>
</evidence>
<evidence type="ECO:0000313" key="2">
    <source>
        <dbReference type="EMBL" id="MFC5457902.1"/>
    </source>
</evidence>
<keyword evidence="3" id="KW-1185">Reference proteome</keyword>
<comment type="caution">
    <text evidence="2">The sequence shown here is derived from an EMBL/GenBank/DDBJ whole genome shotgun (WGS) entry which is preliminary data.</text>
</comment>
<proteinExistence type="predicted"/>
<reference evidence="3" key="1">
    <citation type="journal article" date="2019" name="Int. J. Syst. Evol. Microbiol.">
        <title>The Global Catalogue of Microorganisms (GCM) 10K type strain sequencing project: providing services to taxonomists for standard genome sequencing and annotation.</title>
        <authorList>
            <consortium name="The Broad Institute Genomics Platform"/>
            <consortium name="The Broad Institute Genome Sequencing Center for Infectious Disease"/>
            <person name="Wu L."/>
            <person name="Ma J."/>
        </authorList>
    </citation>
    <scope>NUCLEOTIDE SEQUENCE [LARGE SCALE GENOMIC DNA]</scope>
    <source>
        <strain evidence="3">CGMCC 4.1469</strain>
    </source>
</reference>
<name>A0ABW0KYE6_9BACT</name>
<sequence length="141" mass="15104">MSFCTQASLLPRIARLVVVGAVCLSLGAHWALLQGVAWAGMLVSFASEGTVMEAVQKTFDGQHGCPLCKKVKEGSSTNRKQPQQAGQSMQKINAVLVEMTTLVAPAGDTFSFVPLHERPVSRTELPETPPPRRGSSLRSLS</sequence>
<dbReference type="Proteomes" id="UP001596052">
    <property type="component" value="Unassembled WGS sequence"/>
</dbReference>
<feature type="region of interest" description="Disordered" evidence="1">
    <location>
        <begin position="120"/>
        <end position="141"/>
    </location>
</feature>